<evidence type="ECO:0000256" key="2">
    <source>
        <dbReference type="ARBA" id="ARBA00022771"/>
    </source>
</evidence>
<keyword evidence="6" id="KW-1185">Reference proteome</keyword>
<evidence type="ECO:0000313" key="6">
    <source>
        <dbReference type="Proteomes" id="UP001515500"/>
    </source>
</evidence>
<evidence type="ECO:0000256" key="1">
    <source>
        <dbReference type="ARBA" id="ARBA00022723"/>
    </source>
</evidence>
<reference evidence="7" key="1">
    <citation type="submission" date="2025-08" db="UniProtKB">
        <authorList>
            <consortium name="RefSeq"/>
        </authorList>
    </citation>
    <scope>IDENTIFICATION</scope>
</reference>
<keyword evidence="3" id="KW-0862">Zinc</keyword>
<dbReference type="SMART" id="SM00575">
    <property type="entry name" value="ZnF_PMZ"/>
    <property type="match status" value="1"/>
</dbReference>
<keyword evidence="1" id="KW-0479">Metal-binding</keyword>
<dbReference type="PROSITE" id="PS50966">
    <property type="entry name" value="ZF_SWIM"/>
    <property type="match status" value="1"/>
</dbReference>
<dbReference type="InterPro" id="IPR006564">
    <property type="entry name" value="Znf_PMZ"/>
</dbReference>
<dbReference type="InterPro" id="IPR007527">
    <property type="entry name" value="Znf_SWIM"/>
</dbReference>
<evidence type="ECO:0000256" key="4">
    <source>
        <dbReference type="PROSITE-ProRule" id="PRU00325"/>
    </source>
</evidence>
<dbReference type="GO" id="GO:0008270">
    <property type="term" value="F:zinc ion binding"/>
    <property type="evidence" value="ECO:0007669"/>
    <property type="project" value="UniProtKB-KW"/>
</dbReference>
<evidence type="ECO:0000259" key="5">
    <source>
        <dbReference type="PROSITE" id="PS50966"/>
    </source>
</evidence>
<dbReference type="InterPro" id="IPR004332">
    <property type="entry name" value="Transposase_MuDR"/>
</dbReference>
<dbReference type="RefSeq" id="XP_039134903.1">
    <property type="nucleotide sequence ID" value="XM_039278969.1"/>
</dbReference>
<proteinExistence type="predicted"/>
<keyword evidence="2 4" id="KW-0863">Zinc-finger</keyword>
<dbReference type="Proteomes" id="UP001515500">
    <property type="component" value="Chromosome 11"/>
</dbReference>
<name>A0AB40C550_DIOCR</name>
<gene>
    <name evidence="7" type="primary">LOC120272206</name>
</gene>
<evidence type="ECO:0000313" key="7">
    <source>
        <dbReference type="RefSeq" id="XP_039134903.1"/>
    </source>
</evidence>
<accession>A0AB40C550</accession>
<protein>
    <submittedName>
        <fullName evidence="7">Uncharacterized protein LOC120272206</fullName>
    </submittedName>
</protein>
<organism evidence="6 7">
    <name type="scientific">Dioscorea cayennensis subsp. rotundata</name>
    <name type="common">White Guinea yam</name>
    <name type="synonym">Dioscorea rotundata</name>
    <dbReference type="NCBI Taxonomy" id="55577"/>
    <lineage>
        <taxon>Eukaryota</taxon>
        <taxon>Viridiplantae</taxon>
        <taxon>Streptophyta</taxon>
        <taxon>Embryophyta</taxon>
        <taxon>Tracheophyta</taxon>
        <taxon>Spermatophyta</taxon>
        <taxon>Magnoliopsida</taxon>
        <taxon>Liliopsida</taxon>
        <taxon>Dioscoreales</taxon>
        <taxon>Dioscoreaceae</taxon>
        <taxon>Dioscorea</taxon>
    </lineage>
</organism>
<dbReference type="GeneID" id="120272206"/>
<dbReference type="PANTHER" id="PTHR31973:SF166">
    <property type="entry name" value="OS10G0104700 PROTEIN"/>
    <property type="match status" value="1"/>
</dbReference>
<feature type="domain" description="SWIM-type" evidence="5">
    <location>
        <begin position="367"/>
        <end position="399"/>
    </location>
</feature>
<sequence>MEVSDQFSDSEYFKDALRNFAIKRNFNFTFIKNDKQRVTVKCVAEGCEWRVHGSMEGSHEMFRIKIIYPTHMVAVAKDVLHGSEVASYDLLMWYTKKVLLTNPGSVDIVENDGPRFKRVFFAFKACVIGFKTRCRPLLYLDGTHLLGKYGGTLLGATGKDGNDGFFHVAFAIIDNETDANWTWSKGIISAVAKVFPSSPYVYCLRHLEANFMKANVRLGKSLKERCWSILSRIMFSCAEKEVNDVVADLLNTSADAHQWLIQKSDLAHLVNYMFKGGRWGEMYSNVVESFNAWIKEARHLPVINMVDSIRFKLMGMLCHRREQSHRWERHLYLVIHQEIEELVEESRNLLFDRSDGDHFEVVDQKNYCISLNARACSCHSWQVYGIPYKHACAIILQTDTNIHRYVNNYFTVDSYRQAYAEAIFPVANNYKPDDVNLELLMRPPITKKPIGRPRRKRLESQASIVHKLRCSRCHDADDVSGIGFGMTTDASLVMSVDGFAPVDGDSFGFRESVWMSSTFFNFSSEEGADHF</sequence>
<evidence type="ECO:0000256" key="3">
    <source>
        <dbReference type="ARBA" id="ARBA00022833"/>
    </source>
</evidence>
<dbReference type="AlphaFoldDB" id="A0AB40C550"/>
<dbReference type="PANTHER" id="PTHR31973">
    <property type="entry name" value="POLYPROTEIN, PUTATIVE-RELATED"/>
    <property type="match status" value="1"/>
</dbReference>
<dbReference type="Pfam" id="PF03108">
    <property type="entry name" value="DBD_Tnp_Mut"/>
    <property type="match status" value="1"/>
</dbReference>